<name>A0ABR2Z8Z8_9AGAR</name>
<reference evidence="2 3" key="1">
    <citation type="submission" date="2024-05" db="EMBL/GenBank/DDBJ databases">
        <title>A draft genome resource for the thread blight pathogen Marasmius tenuissimus strain MS-2.</title>
        <authorList>
            <person name="Yulfo-Soto G.E."/>
            <person name="Baruah I.K."/>
            <person name="Amoako-Attah I."/>
            <person name="Bukari Y."/>
            <person name="Meinhardt L.W."/>
            <person name="Bailey B.A."/>
            <person name="Cohen S.P."/>
        </authorList>
    </citation>
    <scope>NUCLEOTIDE SEQUENCE [LARGE SCALE GENOMIC DNA]</scope>
    <source>
        <strain evidence="2 3">MS-2</strain>
    </source>
</reference>
<organism evidence="2 3">
    <name type="scientific">Marasmius tenuissimus</name>
    <dbReference type="NCBI Taxonomy" id="585030"/>
    <lineage>
        <taxon>Eukaryota</taxon>
        <taxon>Fungi</taxon>
        <taxon>Dikarya</taxon>
        <taxon>Basidiomycota</taxon>
        <taxon>Agaricomycotina</taxon>
        <taxon>Agaricomycetes</taxon>
        <taxon>Agaricomycetidae</taxon>
        <taxon>Agaricales</taxon>
        <taxon>Marasmiineae</taxon>
        <taxon>Marasmiaceae</taxon>
        <taxon>Marasmius</taxon>
    </lineage>
</organism>
<evidence type="ECO:0000256" key="1">
    <source>
        <dbReference type="SAM" id="MobiDB-lite"/>
    </source>
</evidence>
<accession>A0ABR2Z8Z8</accession>
<protein>
    <recommendedName>
        <fullName evidence="4">SH3 domain-containing protein</fullName>
    </recommendedName>
</protein>
<proteinExistence type="predicted"/>
<keyword evidence="3" id="KW-1185">Reference proteome</keyword>
<dbReference type="EMBL" id="JBBXMP010000451">
    <property type="protein sequence ID" value="KAL0057727.1"/>
    <property type="molecule type" value="Genomic_DNA"/>
</dbReference>
<dbReference type="Proteomes" id="UP001437256">
    <property type="component" value="Unassembled WGS sequence"/>
</dbReference>
<evidence type="ECO:0000313" key="2">
    <source>
        <dbReference type="EMBL" id="KAL0057727.1"/>
    </source>
</evidence>
<comment type="caution">
    <text evidence="2">The sequence shown here is derived from an EMBL/GenBank/DDBJ whole genome shotgun (WGS) entry which is preliminary data.</text>
</comment>
<evidence type="ECO:0008006" key="4">
    <source>
        <dbReference type="Google" id="ProtNLM"/>
    </source>
</evidence>
<evidence type="ECO:0000313" key="3">
    <source>
        <dbReference type="Proteomes" id="UP001437256"/>
    </source>
</evidence>
<feature type="region of interest" description="Disordered" evidence="1">
    <location>
        <begin position="43"/>
        <end position="86"/>
    </location>
</feature>
<sequence length="186" mass="19114">MSTSESTRINSGSAILDQAQLLDISNGDNASVAGLEGPNPILVNTAAAPSNDESIESAPPPGPIVSCSADTHPAQAASNSGQGGSGSNTISGIICPTGHNVVDLPAPNNRWYTIFVGKKVGWIRGHACALELTRNVSGQGLCYSPVGEQGAHAYYHEKQQAGEVRVVDDGVAVNMTYGVEEGALFP</sequence>
<gene>
    <name evidence="2" type="ORF">AAF712_015619</name>
</gene>